<evidence type="ECO:0000313" key="3">
    <source>
        <dbReference type="EMBL" id="SDW05178.1"/>
    </source>
</evidence>
<dbReference type="GO" id="GO:0003700">
    <property type="term" value="F:DNA-binding transcription factor activity"/>
    <property type="evidence" value="ECO:0007669"/>
    <property type="project" value="InterPro"/>
</dbReference>
<proteinExistence type="predicted"/>
<dbReference type="Pfam" id="PF01451">
    <property type="entry name" value="LMWPc"/>
    <property type="match status" value="1"/>
</dbReference>
<dbReference type="CDD" id="cd00090">
    <property type="entry name" value="HTH_ARSR"/>
    <property type="match status" value="1"/>
</dbReference>
<protein>
    <submittedName>
        <fullName evidence="3">Protein-tyrosine-phosphatase</fullName>
    </submittedName>
</protein>
<organism evidence="3 4">
    <name type="scientific">Albimonas donghaensis</name>
    <dbReference type="NCBI Taxonomy" id="356660"/>
    <lineage>
        <taxon>Bacteria</taxon>
        <taxon>Pseudomonadati</taxon>
        <taxon>Pseudomonadota</taxon>
        <taxon>Alphaproteobacteria</taxon>
        <taxon>Rhodobacterales</taxon>
        <taxon>Paracoccaceae</taxon>
        <taxon>Albimonas</taxon>
    </lineage>
</organism>
<evidence type="ECO:0000313" key="4">
    <source>
        <dbReference type="Proteomes" id="UP000199118"/>
    </source>
</evidence>
<gene>
    <name evidence="3" type="ORF">SAMN05444336_10121</name>
</gene>
<dbReference type="Gene3D" id="3.40.50.2300">
    <property type="match status" value="1"/>
</dbReference>
<dbReference type="Pfam" id="PF12840">
    <property type="entry name" value="HTH_20"/>
    <property type="match status" value="1"/>
</dbReference>
<keyword evidence="1" id="KW-0059">Arsenical resistance</keyword>
<dbReference type="PANTHER" id="PTHR43428:SF1">
    <property type="entry name" value="ARSENATE REDUCTASE"/>
    <property type="match status" value="1"/>
</dbReference>
<dbReference type="InterPro" id="IPR036196">
    <property type="entry name" value="Ptyr_pPase_sf"/>
</dbReference>
<dbReference type="PANTHER" id="PTHR43428">
    <property type="entry name" value="ARSENATE REDUCTASE"/>
    <property type="match status" value="1"/>
</dbReference>
<feature type="domain" description="HTH arsR-type" evidence="2">
    <location>
        <begin position="1"/>
        <end position="95"/>
    </location>
</feature>
<dbReference type="InterPro" id="IPR011991">
    <property type="entry name" value="ArsR-like_HTH"/>
</dbReference>
<dbReference type="RefSeq" id="WP_092679127.1">
    <property type="nucleotide sequence ID" value="NZ_FNMZ01000001.1"/>
</dbReference>
<dbReference type="InterPro" id="IPR036390">
    <property type="entry name" value="WH_DNA-bd_sf"/>
</dbReference>
<dbReference type="STRING" id="356660.SAMN05444336_10121"/>
<dbReference type="CDD" id="cd16345">
    <property type="entry name" value="LMWP_ArsC"/>
    <property type="match status" value="1"/>
</dbReference>
<dbReference type="InterPro" id="IPR023485">
    <property type="entry name" value="Ptyr_pPase"/>
</dbReference>
<evidence type="ECO:0000259" key="2">
    <source>
        <dbReference type="PROSITE" id="PS50987"/>
    </source>
</evidence>
<dbReference type="InterPro" id="IPR001845">
    <property type="entry name" value="HTH_ArsR_DNA-bd_dom"/>
</dbReference>
<dbReference type="SUPFAM" id="SSF52788">
    <property type="entry name" value="Phosphotyrosine protein phosphatases I"/>
    <property type="match status" value="1"/>
</dbReference>
<dbReference type="Gene3D" id="1.10.10.10">
    <property type="entry name" value="Winged helix-like DNA-binding domain superfamily/Winged helix DNA-binding domain"/>
    <property type="match status" value="1"/>
</dbReference>
<dbReference type="Proteomes" id="UP000199118">
    <property type="component" value="Unassembled WGS sequence"/>
</dbReference>
<sequence length="293" mass="31927">MNLETTLEGLGALAHAGRMSVFRLLARRAPETVSAGDLARALDLKASTLSVYLSILTRAGLVRQERAGRFIRYGIDLDNLGQLVEHLVNDCGRGRPEILANLVGEAPRPTGLPAEDVCNVLFVCTGNSARSIFAEALLEQLGGGRFRAFSAGTSPYPALNPFTEEVLRAEGHDVSKYRPKPVDMFYEPNAPKMDFVFTVCDHAANEECPPLPGQPVSAHWGMADPVRLVGSVAEQALAFRQTYGGLQRRLEAFVALPFTRLNRLSLQRKLDAIGRSSGDIPSLRQVVLEDTDD</sequence>
<dbReference type="InterPro" id="IPR036388">
    <property type="entry name" value="WH-like_DNA-bd_sf"/>
</dbReference>
<name>A0A1H2QEE8_9RHOB</name>
<dbReference type="AlphaFoldDB" id="A0A1H2QEE8"/>
<evidence type="ECO:0000256" key="1">
    <source>
        <dbReference type="ARBA" id="ARBA00022849"/>
    </source>
</evidence>
<dbReference type="EMBL" id="FNMZ01000001">
    <property type="protein sequence ID" value="SDW05178.1"/>
    <property type="molecule type" value="Genomic_DNA"/>
</dbReference>
<dbReference type="GO" id="GO:0046685">
    <property type="term" value="P:response to arsenic-containing substance"/>
    <property type="evidence" value="ECO:0007669"/>
    <property type="project" value="UniProtKB-KW"/>
</dbReference>
<keyword evidence="4" id="KW-1185">Reference proteome</keyword>
<accession>A0A1H2QEE8</accession>
<dbReference type="SMART" id="SM00418">
    <property type="entry name" value="HTH_ARSR"/>
    <property type="match status" value="1"/>
</dbReference>
<dbReference type="PROSITE" id="PS50987">
    <property type="entry name" value="HTH_ARSR_2"/>
    <property type="match status" value="1"/>
</dbReference>
<dbReference type="OrthoDB" id="9793058at2"/>
<reference evidence="3 4" key="1">
    <citation type="submission" date="2016-10" db="EMBL/GenBank/DDBJ databases">
        <authorList>
            <person name="de Groot N.N."/>
        </authorList>
    </citation>
    <scope>NUCLEOTIDE SEQUENCE [LARGE SCALE GENOMIC DNA]</scope>
    <source>
        <strain evidence="3 4">DSM 17890</strain>
    </source>
</reference>
<dbReference type="SMART" id="SM00226">
    <property type="entry name" value="LMWPc"/>
    <property type="match status" value="1"/>
</dbReference>
<dbReference type="SUPFAM" id="SSF46785">
    <property type="entry name" value="Winged helix' DNA-binding domain"/>
    <property type="match status" value="1"/>
</dbReference>